<reference evidence="1 2" key="1">
    <citation type="journal article" date="2015" name="Genome Announc.">
        <title>Complete Genome Sequence of Steroid-Transforming Nocardioides simplex VKM Ac-2033D.</title>
        <authorList>
            <person name="Shtratnikova V.Y."/>
            <person name="Schelkunov M.I."/>
            <person name="Pekov Y.A."/>
            <person name="Fokina V.V."/>
            <person name="Logacheva M.D."/>
            <person name="Sokolov S.L."/>
            <person name="Bragin E.Y."/>
            <person name="Ashapkin V.V."/>
            <person name="Donova M.V."/>
        </authorList>
    </citation>
    <scope>NUCLEOTIDE SEQUENCE [LARGE SCALE GENOMIC DNA]</scope>
    <source>
        <strain evidence="1 2">VKM Ac-2033D</strain>
    </source>
</reference>
<evidence type="ECO:0000313" key="1">
    <source>
        <dbReference type="EMBL" id="AIY18479.1"/>
    </source>
</evidence>
<dbReference type="EMBL" id="CP009896">
    <property type="protein sequence ID" value="AIY18479.1"/>
    <property type="molecule type" value="Genomic_DNA"/>
</dbReference>
<dbReference type="STRING" id="2045.KR76_20040"/>
<dbReference type="GeneID" id="96611088"/>
<dbReference type="SUPFAM" id="SSF50939">
    <property type="entry name" value="Sialidases"/>
    <property type="match status" value="1"/>
</dbReference>
<sequence>MTPRHRRSALVPLLAVVLLLLVAAGCSERGPEPPVPAEAEVAVEAEAAVVDAPDASLLALVVTPGAVERRVSVWQDRADDSAWTLALTDDSYATRRLLDVPAGTQVAALGAGRYALREGWDGARLRVVGADPAADVAVRLGGRPGPLAAGEALLVRGDPGRLRLIGVAADGRAHPVPAPKGLHEVGGRGVVIDGLALAGPTAYHRSDDGGATWQRSLLGEGSGFLAMRVPGAVPVVLEGSDGATLFPLVAVWRAGAPWTRTAIHPGGRAHLTTTGGWVGADGVVRVLATRWDARETSGRSGVWRVVGDRLEHVASDQPRVTDVPEAAPLIVEPGARPAVWVAGTPGTAWRSQDDGAHWTRFATR</sequence>
<dbReference type="PROSITE" id="PS51257">
    <property type="entry name" value="PROKAR_LIPOPROTEIN"/>
    <property type="match status" value="1"/>
</dbReference>
<organism evidence="1 2">
    <name type="scientific">Nocardioides simplex</name>
    <name type="common">Arthrobacter simplex</name>
    <dbReference type="NCBI Taxonomy" id="2045"/>
    <lineage>
        <taxon>Bacteria</taxon>
        <taxon>Bacillati</taxon>
        <taxon>Actinomycetota</taxon>
        <taxon>Actinomycetes</taxon>
        <taxon>Propionibacteriales</taxon>
        <taxon>Nocardioidaceae</taxon>
        <taxon>Pimelobacter</taxon>
    </lineage>
</organism>
<dbReference type="InterPro" id="IPR036278">
    <property type="entry name" value="Sialidase_sf"/>
</dbReference>
<evidence type="ECO:0000313" key="2">
    <source>
        <dbReference type="Proteomes" id="UP000030300"/>
    </source>
</evidence>
<accession>A0A0A1DM96</accession>
<dbReference type="KEGG" id="psim:KR76_20040"/>
<proteinExistence type="predicted"/>
<dbReference type="HOGENOM" id="CLU_760389_0_0_11"/>
<dbReference type="eggNOG" id="ENOG5030NN2">
    <property type="taxonomic scope" value="Bacteria"/>
</dbReference>
<protein>
    <submittedName>
        <fullName evidence="1">Uncharacterized protein</fullName>
    </submittedName>
</protein>
<name>A0A0A1DM96_NOCSI</name>
<dbReference type="RefSeq" id="WP_038680750.1">
    <property type="nucleotide sequence ID" value="NZ_BJMC01000010.1"/>
</dbReference>
<dbReference type="Proteomes" id="UP000030300">
    <property type="component" value="Chromosome"/>
</dbReference>
<dbReference type="OrthoDB" id="3786804at2"/>
<dbReference type="AlphaFoldDB" id="A0A0A1DM96"/>
<keyword evidence="2" id="KW-1185">Reference proteome</keyword>
<gene>
    <name evidence="1" type="ORF">KR76_20040</name>
</gene>